<comment type="subcellular location">
    <subcellularLocation>
        <location evidence="2">Membrane</location>
    </subcellularLocation>
</comment>
<dbReference type="InterPro" id="IPR005467">
    <property type="entry name" value="His_kinase_dom"/>
</dbReference>
<dbReference type="InterPro" id="IPR036890">
    <property type="entry name" value="HATPase_C_sf"/>
</dbReference>
<evidence type="ECO:0000256" key="3">
    <source>
        <dbReference type="ARBA" id="ARBA00012438"/>
    </source>
</evidence>
<dbReference type="InterPro" id="IPR003660">
    <property type="entry name" value="HAMP_dom"/>
</dbReference>
<comment type="catalytic activity">
    <reaction evidence="1">
        <text>ATP + protein L-histidine = ADP + protein N-phospho-L-histidine.</text>
        <dbReference type="EC" id="2.7.13.3"/>
    </reaction>
</comment>
<feature type="domain" description="HAMP" evidence="9">
    <location>
        <begin position="60"/>
        <end position="113"/>
    </location>
</feature>
<dbReference type="InterPro" id="IPR000014">
    <property type="entry name" value="PAS"/>
</dbReference>
<dbReference type="RefSeq" id="WP_420244083.1">
    <property type="nucleotide sequence ID" value="NZ_BOPV01000001.1"/>
</dbReference>
<dbReference type="PROSITE" id="PS50885">
    <property type="entry name" value="HAMP"/>
    <property type="match status" value="1"/>
</dbReference>
<dbReference type="Pfam" id="PF00672">
    <property type="entry name" value="HAMP"/>
    <property type="match status" value="1"/>
</dbReference>
<evidence type="ECO:0000259" key="8">
    <source>
        <dbReference type="PROSITE" id="PS50109"/>
    </source>
</evidence>
<dbReference type="Proteomes" id="UP000681075">
    <property type="component" value="Unassembled WGS sequence"/>
</dbReference>
<dbReference type="Gene3D" id="1.10.287.130">
    <property type="match status" value="1"/>
</dbReference>
<gene>
    <name evidence="10" type="ORF">TMPK1_30970</name>
</gene>
<evidence type="ECO:0000256" key="1">
    <source>
        <dbReference type="ARBA" id="ARBA00000085"/>
    </source>
</evidence>
<dbReference type="SMART" id="SM00304">
    <property type="entry name" value="HAMP"/>
    <property type="match status" value="1"/>
</dbReference>
<dbReference type="CDD" id="cd06225">
    <property type="entry name" value="HAMP"/>
    <property type="match status" value="1"/>
</dbReference>
<evidence type="ECO:0000256" key="5">
    <source>
        <dbReference type="ARBA" id="ARBA00022679"/>
    </source>
</evidence>
<keyword evidence="7" id="KW-0472">Membrane</keyword>
<dbReference type="GO" id="GO:0016020">
    <property type="term" value="C:membrane"/>
    <property type="evidence" value="ECO:0007669"/>
    <property type="project" value="UniProtKB-SubCell"/>
</dbReference>
<keyword evidence="7" id="KW-1133">Transmembrane helix</keyword>
<sequence length="512" mass="56361">MFWRWAVGLRARLALLVASILIPAALLLAQFDLIETDGRDEAILIVLLLIIGVAWLHAELFVLRWVRRLRVAAEQFATGALAYRVCLPSSSGEFAVLGATFNRMADALSARHRELKTYQRVLEAQACKVIQSEARFRDIAELAGDFFWECGADGRITYLSERFTQVTMMPVEHLLYTLPHERVGIFVDDGDFQNILAAFESHAPFRNMPLCVTLPDGEPRWWRLSGKPMYDPVTGSFRGFRGAGHEVTVAVLAEETVRVEKERAEKASEAKSEFLATMSHELRTPLNAIIGFAEMIRGEVRGPVGAPAYRDYGQLIADSGRHLLGLIDDVLDVGQAEAGRLKLQCGPVDLIEIATGAVAMLRNEADKASLQLNLHAATSPIVMSADARRLRQVLLNVIGNAIKFTPAGGSIDVTIERTPSHTRQITVRDSGIGIAEQDLPFVQQPFYQAEQSYTRRYHGVGLGLAICTQLVELHHGTLSIASELGRGTTITIQFPPPGSVEFVSGIAERIAL</sequence>
<dbReference type="InterPro" id="IPR035965">
    <property type="entry name" value="PAS-like_dom_sf"/>
</dbReference>
<dbReference type="CDD" id="cd16922">
    <property type="entry name" value="HATPase_EvgS-ArcB-TorS-like"/>
    <property type="match status" value="1"/>
</dbReference>
<dbReference type="FunFam" id="3.30.565.10:FF:000006">
    <property type="entry name" value="Sensor histidine kinase WalK"/>
    <property type="match status" value="1"/>
</dbReference>
<feature type="domain" description="Histidine kinase" evidence="8">
    <location>
        <begin position="277"/>
        <end position="498"/>
    </location>
</feature>
<keyword evidence="11" id="KW-1185">Reference proteome</keyword>
<dbReference type="EMBL" id="BOPV01000001">
    <property type="protein sequence ID" value="GIL40860.1"/>
    <property type="molecule type" value="Genomic_DNA"/>
</dbReference>
<evidence type="ECO:0000256" key="2">
    <source>
        <dbReference type="ARBA" id="ARBA00004370"/>
    </source>
</evidence>
<dbReference type="PRINTS" id="PR00344">
    <property type="entry name" value="BCTRLSENSOR"/>
</dbReference>
<dbReference type="Gene3D" id="3.30.565.10">
    <property type="entry name" value="Histidine kinase-like ATPase, C-terminal domain"/>
    <property type="match status" value="1"/>
</dbReference>
<feature type="transmembrane region" description="Helical" evidence="7">
    <location>
        <begin position="43"/>
        <end position="63"/>
    </location>
</feature>
<keyword evidence="7" id="KW-0812">Transmembrane</keyword>
<evidence type="ECO:0000256" key="4">
    <source>
        <dbReference type="ARBA" id="ARBA00022553"/>
    </source>
</evidence>
<evidence type="ECO:0000256" key="6">
    <source>
        <dbReference type="ARBA" id="ARBA00022777"/>
    </source>
</evidence>
<proteinExistence type="predicted"/>
<dbReference type="InterPro" id="IPR036097">
    <property type="entry name" value="HisK_dim/P_sf"/>
</dbReference>
<dbReference type="EC" id="2.7.13.3" evidence="3"/>
<organism evidence="10 11">
    <name type="scientific">Roseiterribacter gracilis</name>
    <dbReference type="NCBI Taxonomy" id="2812848"/>
    <lineage>
        <taxon>Bacteria</taxon>
        <taxon>Pseudomonadati</taxon>
        <taxon>Pseudomonadota</taxon>
        <taxon>Alphaproteobacteria</taxon>
        <taxon>Rhodospirillales</taxon>
        <taxon>Roseiterribacteraceae</taxon>
        <taxon>Roseiterribacter</taxon>
    </lineage>
</organism>
<dbReference type="PROSITE" id="PS50109">
    <property type="entry name" value="HIS_KIN"/>
    <property type="match status" value="1"/>
</dbReference>
<feature type="transmembrane region" description="Helical" evidence="7">
    <location>
        <begin position="12"/>
        <end position="31"/>
    </location>
</feature>
<keyword evidence="5" id="KW-0808">Transferase</keyword>
<dbReference type="SMART" id="SM00388">
    <property type="entry name" value="HisKA"/>
    <property type="match status" value="1"/>
</dbReference>
<dbReference type="GO" id="GO:0000155">
    <property type="term" value="F:phosphorelay sensor kinase activity"/>
    <property type="evidence" value="ECO:0007669"/>
    <property type="project" value="InterPro"/>
</dbReference>
<dbReference type="Gene3D" id="6.10.340.10">
    <property type="match status" value="1"/>
</dbReference>
<dbReference type="SUPFAM" id="SSF55874">
    <property type="entry name" value="ATPase domain of HSP90 chaperone/DNA topoisomerase II/histidine kinase"/>
    <property type="match status" value="1"/>
</dbReference>
<reference evidence="10" key="1">
    <citation type="submission" date="2021-02" db="EMBL/GenBank/DDBJ databases">
        <title>Genome sequence of Rhodospirillales sp. strain TMPK1 isolated from soil.</title>
        <authorList>
            <person name="Nakai R."/>
            <person name="Kusada H."/>
            <person name="Tamaki H."/>
        </authorList>
    </citation>
    <scope>NUCLEOTIDE SEQUENCE</scope>
    <source>
        <strain evidence="10">TMPK1</strain>
    </source>
</reference>
<protein>
    <recommendedName>
        <fullName evidence="3">histidine kinase</fullName>
        <ecNumber evidence="3">2.7.13.3</ecNumber>
    </recommendedName>
</protein>
<dbReference type="InterPro" id="IPR004358">
    <property type="entry name" value="Sig_transdc_His_kin-like_C"/>
</dbReference>
<keyword evidence="6" id="KW-0418">Kinase</keyword>
<dbReference type="Pfam" id="PF02518">
    <property type="entry name" value="HATPase_c"/>
    <property type="match status" value="1"/>
</dbReference>
<evidence type="ECO:0000313" key="11">
    <source>
        <dbReference type="Proteomes" id="UP000681075"/>
    </source>
</evidence>
<evidence type="ECO:0000259" key="9">
    <source>
        <dbReference type="PROSITE" id="PS50885"/>
    </source>
</evidence>
<dbReference type="InterPro" id="IPR003594">
    <property type="entry name" value="HATPase_dom"/>
</dbReference>
<dbReference type="PANTHER" id="PTHR43047">
    <property type="entry name" value="TWO-COMPONENT HISTIDINE PROTEIN KINASE"/>
    <property type="match status" value="1"/>
</dbReference>
<dbReference type="CDD" id="cd00082">
    <property type="entry name" value="HisKA"/>
    <property type="match status" value="1"/>
</dbReference>
<dbReference type="AlphaFoldDB" id="A0A8S8XJF0"/>
<name>A0A8S8XJF0_9PROT</name>
<keyword evidence="4" id="KW-0597">Phosphoprotein</keyword>
<comment type="caution">
    <text evidence="10">The sequence shown here is derived from an EMBL/GenBank/DDBJ whole genome shotgun (WGS) entry which is preliminary data.</text>
</comment>
<accession>A0A8S8XJF0</accession>
<dbReference type="SUPFAM" id="SSF47384">
    <property type="entry name" value="Homodimeric domain of signal transducing histidine kinase"/>
    <property type="match status" value="1"/>
</dbReference>
<dbReference type="Gene3D" id="3.30.450.20">
    <property type="entry name" value="PAS domain"/>
    <property type="match status" value="1"/>
</dbReference>
<dbReference type="SUPFAM" id="SSF55785">
    <property type="entry name" value="PYP-like sensor domain (PAS domain)"/>
    <property type="match status" value="1"/>
</dbReference>
<evidence type="ECO:0000256" key="7">
    <source>
        <dbReference type="SAM" id="Phobius"/>
    </source>
</evidence>
<dbReference type="Pfam" id="PF00512">
    <property type="entry name" value="HisKA"/>
    <property type="match status" value="1"/>
</dbReference>
<dbReference type="InterPro" id="IPR003661">
    <property type="entry name" value="HisK_dim/P_dom"/>
</dbReference>
<dbReference type="CDD" id="cd00130">
    <property type="entry name" value="PAS"/>
    <property type="match status" value="1"/>
</dbReference>
<evidence type="ECO:0000313" key="10">
    <source>
        <dbReference type="EMBL" id="GIL40860.1"/>
    </source>
</evidence>
<dbReference type="SMART" id="SM00387">
    <property type="entry name" value="HATPase_c"/>
    <property type="match status" value="1"/>
</dbReference>